<evidence type="ECO:0000313" key="3">
    <source>
        <dbReference type="Proteomes" id="UP001227095"/>
    </source>
</evidence>
<gene>
    <name evidence="2" type="ORF">QEO92_13860</name>
</gene>
<organism evidence="2 3">
    <name type="scientific">Neorhizobium petrolearium</name>
    <dbReference type="NCBI Taxonomy" id="515361"/>
    <lineage>
        <taxon>Bacteria</taxon>
        <taxon>Pseudomonadati</taxon>
        <taxon>Pseudomonadota</taxon>
        <taxon>Alphaproteobacteria</taxon>
        <taxon>Hyphomicrobiales</taxon>
        <taxon>Rhizobiaceae</taxon>
        <taxon>Rhizobium/Agrobacterium group</taxon>
        <taxon>Neorhizobium</taxon>
    </lineage>
</organism>
<dbReference type="EMBL" id="CP123000">
    <property type="protein sequence ID" value="WGI71044.1"/>
    <property type="molecule type" value="Genomic_DNA"/>
</dbReference>
<evidence type="ECO:0000313" key="2">
    <source>
        <dbReference type="EMBL" id="WGI71044.1"/>
    </source>
</evidence>
<sequence length="58" mass="6251">MSHGYSAMGTETLDILRVGAGRAVIAVDQRKRSKPMLAPVKPAISTKKKRNVGTEKVT</sequence>
<proteinExistence type="predicted"/>
<feature type="region of interest" description="Disordered" evidence="1">
    <location>
        <begin position="30"/>
        <end position="58"/>
    </location>
</feature>
<protein>
    <submittedName>
        <fullName evidence="2">Uncharacterized protein</fullName>
    </submittedName>
</protein>
<name>A0ABY8MBF9_9HYPH</name>
<dbReference type="Proteomes" id="UP001227095">
    <property type="component" value="Chromosome"/>
</dbReference>
<dbReference type="RefSeq" id="WP_227703449.1">
    <property type="nucleotide sequence ID" value="NZ_CP123000.1"/>
</dbReference>
<accession>A0ABY8MBF9</accession>
<reference evidence="2 3" key="1">
    <citation type="submission" date="2023-04" db="EMBL/GenBank/DDBJ databases">
        <title>Neorhizobium petrolearium OS53, complete genome.</title>
        <authorList>
            <person name="Yu T."/>
        </authorList>
    </citation>
    <scope>NUCLEOTIDE SEQUENCE [LARGE SCALE GENOMIC DNA]</scope>
    <source>
        <strain evidence="2 3">OS53</strain>
    </source>
</reference>
<evidence type="ECO:0000256" key="1">
    <source>
        <dbReference type="SAM" id="MobiDB-lite"/>
    </source>
</evidence>
<keyword evidence="3" id="KW-1185">Reference proteome</keyword>